<name>A0A7R8WH02_9CRUS</name>
<organism evidence="3">
    <name type="scientific">Cyprideis torosa</name>
    <dbReference type="NCBI Taxonomy" id="163714"/>
    <lineage>
        <taxon>Eukaryota</taxon>
        <taxon>Metazoa</taxon>
        <taxon>Ecdysozoa</taxon>
        <taxon>Arthropoda</taxon>
        <taxon>Crustacea</taxon>
        <taxon>Oligostraca</taxon>
        <taxon>Ostracoda</taxon>
        <taxon>Podocopa</taxon>
        <taxon>Podocopida</taxon>
        <taxon>Cytherocopina</taxon>
        <taxon>Cytheroidea</taxon>
        <taxon>Cytherideidae</taxon>
        <taxon>Cyprideis</taxon>
    </lineage>
</organism>
<dbReference type="EMBL" id="OB663572">
    <property type="protein sequence ID" value="CAD7231493.1"/>
    <property type="molecule type" value="Genomic_DNA"/>
</dbReference>
<accession>A0A7R8WH02</accession>
<keyword evidence="2" id="KW-0732">Signal</keyword>
<feature type="region of interest" description="Disordered" evidence="1">
    <location>
        <begin position="30"/>
        <end position="50"/>
    </location>
</feature>
<sequence length="117" mass="13302">MASGWTCLLLVMSLFLVLCSIDASSEHHTHMHLQRHRRQSPSHNERSARVTDDAVLDGKKVNKRSFFGGYYPRYYPSYPGYYNPYYSSYPYYYGGGVQGYQYGGYGGGLYGGGLYYG</sequence>
<protein>
    <submittedName>
        <fullName evidence="3">Uncharacterized protein</fullName>
    </submittedName>
</protein>
<gene>
    <name evidence="3" type="ORF">CTOB1V02_LOCUS9340</name>
</gene>
<feature type="compositionally biased region" description="Basic residues" evidence="1">
    <location>
        <begin position="30"/>
        <end position="40"/>
    </location>
</feature>
<proteinExistence type="predicted"/>
<feature type="chain" id="PRO_5043725304" evidence="2">
    <location>
        <begin position="24"/>
        <end position="117"/>
    </location>
</feature>
<evidence type="ECO:0000256" key="1">
    <source>
        <dbReference type="SAM" id="MobiDB-lite"/>
    </source>
</evidence>
<evidence type="ECO:0000313" key="3">
    <source>
        <dbReference type="EMBL" id="CAD7231493.1"/>
    </source>
</evidence>
<dbReference type="AlphaFoldDB" id="A0A7R8WH02"/>
<feature type="signal peptide" evidence="2">
    <location>
        <begin position="1"/>
        <end position="23"/>
    </location>
</feature>
<evidence type="ECO:0000256" key="2">
    <source>
        <dbReference type="SAM" id="SignalP"/>
    </source>
</evidence>
<reference evidence="3" key="1">
    <citation type="submission" date="2020-11" db="EMBL/GenBank/DDBJ databases">
        <authorList>
            <person name="Tran Van P."/>
        </authorList>
    </citation>
    <scope>NUCLEOTIDE SEQUENCE</scope>
</reference>